<reference evidence="1" key="1">
    <citation type="journal article" date="2020" name="mSystems">
        <title>Genome- and Community-Level Interaction Insights into Carbon Utilization and Element Cycling Functions of Hydrothermarchaeota in Hydrothermal Sediment.</title>
        <authorList>
            <person name="Zhou Z."/>
            <person name="Liu Y."/>
            <person name="Xu W."/>
            <person name="Pan J."/>
            <person name="Luo Z.H."/>
            <person name="Li M."/>
        </authorList>
    </citation>
    <scope>NUCLEOTIDE SEQUENCE [LARGE SCALE GENOMIC DNA]</scope>
    <source>
        <strain evidence="1">SpSt-548</strain>
    </source>
</reference>
<sequence>MVEHLPEMARATGTVALFDLSRTSPGIHAGACGALKVRQVLISPEAFLAEELEEFIRVSGVDALWVEYHPALIPGGVSRFLSRARSLADRCRVVPVTGDLEFLLSPHLTGEACEIVALKGSEAAGLGSPETLGLLYALLEEHFAGRPQAPGLVLYGGLATPEAAAAFFLTGARGLIFESLHWQTDLVTATEETKSRLARLTPEDTTVVGGLLGAPLRVFDRGNSLAVRELRELAGTLSGEDSPPEGARRFLLAARERAVHPLESTLGREELVFLGPEAALAESFARRYGRNTHKAIVAFQAEIQRLLNRGDEVRGQFLDSPAARDLGVKYPFIQGAMTWISDVPAFAREVAAAGALPTLALGLRTREDLRREWGDLHHLLAGRPYAVNVLALPENPHLEEQLAWVAENRPPLTVIAAGDPGVAQRLLGQNLRVMYIAPTTGLLRLALEMGVPWVALEGREAGGHVAAHSTLTLAQLALDLKRREPWLFHHRRLVLAGGSVAELDERIEQSRRGRPLWPYLLAVVLIVLAIEAKIANRNRPAAESSLRPALGR</sequence>
<dbReference type="SUPFAM" id="SSF51412">
    <property type="entry name" value="Inosine monophosphate dehydrogenase (IMPDH)"/>
    <property type="match status" value="1"/>
</dbReference>
<accession>A0A7V4LCT7</accession>
<comment type="caution">
    <text evidence="1">The sequence shown here is derived from an EMBL/GenBank/DDBJ whole genome shotgun (WGS) entry which is preliminary data.</text>
</comment>
<gene>
    <name evidence="1" type="ORF">ENT08_04530</name>
</gene>
<dbReference type="Gene3D" id="3.20.20.70">
    <property type="entry name" value="Aldolase class I"/>
    <property type="match status" value="2"/>
</dbReference>
<evidence type="ECO:0008006" key="2">
    <source>
        <dbReference type="Google" id="ProtNLM"/>
    </source>
</evidence>
<dbReference type="PANTHER" id="PTHR32332">
    <property type="entry name" value="2-NITROPROPANE DIOXYGENASE"/>
    <property type="match status" value="1"/>
</dbReference>
<dbReference type="InterPro" id="IPR013785">
    <property type="entry name" value="Aldolase_TIM"/>
</dbReference>
<evidence type="ECO:0000313" key="1">
    <source>
        <dbReference type="EMBL" id="HGS04993.1"/>
    </source>
</evidence>
<dbReference type="EMBL" id="DSXI01000266">
    <property type="protein sequence ID" value="HGS04993.1"/>
    <property type="molecule type" value="Genomic_DNA"/>
</dbReference>
<organism evidence="1">
    <name type="scientific">Desulfobacca acetoxidans</name>
    <dbReference type="NCBI Taxonomy" id="60893"/>
    <lineage>
        <taxon>Bacteria</taxon>
        <taxon>Pseudomonadati</taxon>
        <taxon>Thermodesulfobacteriota</taxon>
        <taxon>Desulfobaccia</taxon>
        <taxon>Desulfobaccales</taxon>
        <taxon>Desulfobaccaceae</taxon>
        <taxon>Desulfobacca</taxon>
    </lineage>
</organism>
<protein>
    <recommendedName>
        <fullName evidence="2">Nitronate monooxygenase domain-containing protein</fullName>
    </recommendedName>
</protein>
<proteinExistence type="predicted"/>
<dbReference type="AlphaFoldDB" id="A0A7V4LCT7"/>
<name>A0A7V4LCT7_9BACT</name>